<feature type="transmembrane region" description="Helical" evidence="1">
    <location>
        <begin position="472"/>
        <end position="494"/>
    </location>
</feature>
<feature type="transmembrane region" description="Helical" evidence="1">
    <location>
        <begin position="20"/>
        <end position="38"/>
    </location>
</feature>
<keyword evidence="1" id="KW-0812">Transmembrane</keyword>
<name>A0A1H6DQV1_9ACTN</name>
<evidence type="ECO:0000313" key="3">
    <source>
        <dbReference type="EMBL" id="SEG87777.1"/>
    </source>
</evidence>
<proteinExistence type="predicted"/>
<evidence type="ECO:0000256" key="1">
    <source>
        <dbReference type="SAM" id="Phobius"/>
    </source>
</evidence>
<keyword evidence="4" id="KW-1185">Reference proteome</keyword>
<reference evidence="3 4" key="1">
    <citation type="submission" date="2016-10" db="EMBL/GenBank/DDBJ databases">
        <authorList>
            <person name="de Groot N.N."/>
        </authorList>
    </citation>
    <scope>NUCLEOTIDE SEQUENCE [LARGE SCALE GENOMIC DNA]</scope>
    <source>
        <strain evidence="3 4">CGMCC 4.2023</strain>
    </source>
</reference>
<feature type="transmembrane region" description="Helical" evidence="1">
    <location>
        <begin position="50"/>
        <end position="70"/>
    </location>
</feature>
<dbReference type="SUPFAM" id="SSF52540">
    <property type="entry name" value="P-loop containing nucleoside triphosphate hydrolases"/>
    <property type="match status" value="1"/>
</dbReference>
<dbReference type="Proteomes" id="UP000236754">
    <property type="component" value="Unassembled WGS sequence"/>
</dbReference>
<evidence type="ECO:0000313" key="4">
    <source>
        <dbReference type="Proteomes" id="UP000236754"/>
    </source>
</evidence>
<sequence>MIARVRPGVGAYRERRWWRLAALLGAAAVAGSGVYALWQVRHGGMAAADVVTVLGFPLTVAGFAVTISALRGQDQGTAADLTAGQARTLARLVADVEGRVLTQLLGADTERITLHYSLAAARGRAARAPAAGVSVADGTVSAPGIASYYRATRPARLVITGAAGAGKTVLALQLALDLIRDREDGDPVPLRVPLAGWDPALPLRDLLVNHLVDVYGRSPRTAANLVDHHLVLPVLDGLDEMDPLAPGGVPDPRPVRALWALARLNAYREAGTAGPLVLVCRAAHYDALPPDAALRDAARITVSPVDAPGAVAYLAARAQHPDRWRPLLDELTAHPYDLHARVLSTPWRLCLTATVYAYGGDPAELLALSTAESLDARLLSLYVPATTHVADVTGANPRGYTADRVHRWLHHLAVHLAAGPHVPSGSEIILHRLWPMAGRTRVRATDGVMTTLACLLPLAVILPLHLPGLLTVTTAVVAVLTGLSCVAAGHSVPLRLDLRGPRVRRSLVFALVLSLLGAVLAGAAFVLIGLVLPLPFDREAGPVIGLAMGLIGLARNLTGDQNAWAVPRATIRADALAQLFLGVDLGAMAGLVTGASHGVPAVLSAALVLTIPLGLLTDAADVLSVTMEPAPADPAPRGGAARRYLAFLLSARGTVPFRLTRFLDWGSEAGIMRYSGSAYQFRHRELQLWLAAHPEPLTGPGRTATRG</sequence>
<dbReference type="AlphaFoldDB" id="A0A1H6DQV1"/>
<feature type="transmembrane region" description="Helical" evidence="1">
    <location>
        <begin position="448"/>
        <end position="466"/>
    </location>
</feature>
<dbReference type="InterPro" id="IPR027417">
    <property type="entry name" value="P-loop_NTPase"/>
</dbReference>
<keyword evidence="1" id="KW-0472">Membrane</keyword>
<feature type="transmembrane region" description="Helical" evidence="1">
    <location>
        <begin position="506"/>
        <end position="534"/>
    </location>
</feature>
<organism evidence="3 4">
    <name type="scientific">Actinacidiphila yanglinensis</name>
    <dbReference type="NCBI Taxonomy" id="310779"/>
    <lineage>
        <taxon>Bacteria</taxon>
        <taxon>Bacillati</taxon>
        <taxon>Actinomycetota</taxon>
        <taxon>Actinomycetes</taxon>
        <taxon>Kitasatosporales</taxon>
        <taxon>Streptomycetaceae</taxon>
        <taxon>Actinacidiphila</taxon>
    </lineage>
</organism>
<accession>A0A1H6DQV1</accession>
<dbReference type="InterPro" id="IPR007111">
    <property type="entry name" value="NACHT_NTPase"/>
</dbReference>
<protein>
    <submittedName>
        <fullName evidence="3">NACHT domain-containing protein</fullName>
    </submittedName>
</protein>
<keyword evidence="1" id="KW-1133">Transmembrane helix</keyword>
<dbReference type="Pfam" id="PF05729">
    <property type="entry name" value="NACHT"/>
    <property type="match status" value="1"/>
</dbReference>
<evidence type="ECO:0000259" key="2">
    <source>
        <dbReference type="Pfam" id="PF05729"/>
    </source>
</evidence>
<feature type="domain" description="NACHT" evidence="2">
    <location>
        <begin position="157"/>
        <end position="258"/>
    </location>
</feature>
<dbReference type="Gene3D" id="3.40.50.300">
    <property type="entry name" value="P-loop containing nucleotide triphosphate hydrolases"/>
    <property type="match status" value="1"/>
</dbReference>
<dbReference type="EMBL" id="FNVU01000018">
    <property type="protein sequence ID" value="SEG87777.1"/>
    <property type="molecule type" value="Genomic_DNA"/>
</dbReference>
<gene>
    <name evidence="3" type="ORF">SAMN05216223_118166</name>
</gene>